<feature type="active site" description="Proton donor" evidence="1">
    <location>
        <position position="68"/>
    </location>
</feature>
<feature type="binding site" evidence="2">
    <location>
        <position position="39"/>
    </location>
    <ligand>
        <name>Fe cation</name>
        <dbReference type="ChEBI" id="CHEBI:24875"/>
        <label>1</label>
    </ligand>
</feature>
<dbReference type="PANTHER" id="PTHR36303:SF1">
    <property type="entry name" value="2',3'-CYCLIC-NUCLEOTIDE 2'-PHOSPHODIESTERASE"/>
    <property type="match status" value="1"/>
</dbReference>
<evidence type="ECO:0000313" key="3">
    <source>
        <dbReference type="EMBL" id="NDY57997.1"/>
    </source>
</evidence>
<name>A0A7K3NPF2_9BACT</name>
<feature type="binding site" evidence="2">
    <location>
        <position position="67"/>
    </location>
    <ligand>
        <name>Fe cation</name>
        <dbReference type="ChEBI" id="CHEBI:24875"/>
        <label>2</label>
    </ligand>
</feature>
<keyword evidence="4" id="KW-1185">Reference proteome</keyword>
<dbReference type="InterPro" id="IPR029052">
    <property type="entry name" value="Metallo-depent_PP-like"/>
</dbReference>
<feature type="binding site" evidence="2">
    <location>
        <position position="8"/>
    </location>
    <ligand>
        <name>Fe cation</name>
        <dbReference type="ChEBI" id="CHEBI:24875"/>
        <label>1</label>
    </ligand>
</feature>
<reference evidence="3 4" key="1">
    <citation type="submission" date="2020-02" db="EMBL/GenBank/DDBJ databases">
        <title>Comparative genomics of sulfur disproportionating microorganisms.</title>
        <authorList>
            <person name="Ward L.M."/>
            <person name="Bertran E."/>
            <person name="Johnston D.T."/>
        </authorList>
    </citation>
    <scope>NUCLEOTIDE SEQUENCE [LARGE SCALE GENOMIC DNA]</scope>
    <source>
        <strain evidence="3 4">DSM 3696</strain>
    </source>
</reference>
<dbReference type="GO" id="GO:0046872">
    <property type="term" value="F:metal ion binding"/>
    <property type="evidence" value="ECO:0007669"/>
    <property type="project" value="UniProtKB-KW"/>
</dbReference>
<dbReference type="PIRSF" id="PIRSF004789">
    <property type="entry name" value="DR1281"/>
    <property type="match status" value="1"/>
</dbReference>
<dbReference type="RefSeq" id="WP_163303076.1">
    <property type="nucleotide sequence ID" value="NZ_JAAGRQ010000073.1"/>
</dbReference>
<feature type="binding site" evidence="2">
    <location>
        <position position="151"/>
    </location>
    <ligand>
        <name>Fe cation</name>
        <dbReference type="ChEBI" id="CHEBI:24875"/>
        <label>2</label>
    </ligand>
</feature>
<dbReference type="GO" id="GO:0004113">
    <property type="term" value="F:2',3'-cyclic-nucleotide 3'-phosphodiesterase activity"/>
    <property type="evidence" value="ECO:0007669"/>
    <property type="project" value="TreeGrafter"/>
</dbReference>
<dbReference type="Pfam" id="PF13277">
    <property type="entry name" value="YmdB"/>
    <property type="match status" value="1"/>
</dbReference>
<dbReference type="PANTHER" id="PTHR36303">
    <property type="entry name" value="2',3'-CYCLIC-NUCLEOTIDE 2'-PHOSPHODIESTERASE"/>
    <property type="match status" value="1"/>
</dbReference>
<dbReference type="SUPFAM" id="SSF56300">
    <property type="entry name" value="Metallo-dependent phosphatases"/>
    <property type="match status" value="1"/>
</dbReference>
<accession>A0A7K3NPF2</accession>
<feature type="binding site" evidence="2">
    <location>
        <position position="39"/>
    </location>
    <ligand>
        <name>Fe cation</name>
        <dbReference type="ChEBI" id="CHEBI:24875"/>
        <label>2</label>
    </ligand>
</feature>
<dbReference type="AlphaFoldDB" id="A0A7K3NPF2"/>
<dbReference type="Proteomes" id="UP000469724">
    <property type="component" value="Unassembled WGS sequence"/>
</dbReference>
<feature type="binding site" evidence="2">
    <location>
        <position position="176"/>
    </location>
    <ligand>
        <name>Fe cation</name>
        <dbReference type="ChEBI" id="CHEBI:24875"/>
        <label>2</label>
    </ligand>
</feature>
<gene>
    <name evidence="3" type="ORF">G3N56_14775</name>
</gene>
<feature type="binding site" evidence="2">
    <location>
        <position position="178"/>
    </location>
    <ligand>
        <name>Fe cation</name>
        <dbReference type="ChEBI" id="CHEBI:24875"/>
        <label>1</label>
    </ligand>
</feature>
<dbReference type="NCBIfam" id="TIGR00282">
    <property type="entry name" value="TIGR00282 family metallophosphoesterase"/>
    <property type="match status" value="1"/>
</dbReference>
<protein>
    <submittedName>
        <fullName evidence="3">TIGR00282 family metallophosphoesterase</fullName>
    </submittedName>
</protein>
<sequence length="261" mass="28105">MRILFLGDIVGRPGRDAVVAGLFRLRRELEVDVVLANGENASGGLGITVKAASQLLACGVDVITSGNHVFKHREIQVYFESTDRLLRPANYPPGTPGAGLGVYGLDGKPPFAVLNLLGRTYMNSLDCPFRAADELIGKIPGDVPVRLLDFHAEATSEKKAMAYYLDGRISALCGTHTHVQTSDAQILPHGMAYITDLGMSGPIRSAIGMDPQAVIRRYLTGMPQRFVLSKGPVELQGAVIDIDAQTGKAVQIQGWRHACQE</sequence>
<evidence type="ECO:0000256" key="1">
    <source>
        <dbReference type="PIRSR" id="PIRSR004789-50"/>
    </source>
</evidence>
<dbReference type="EMBL" id="JAAGRQ010000073">
    <property type="protein sequence ID" value="NDY57997.1"/>
    <property type="molecule type" value="Genomic_DNA"/>
</dbReference>
<proteinExistence type="predicted"/>
<dbReference type="CDD" id="cd07382">
    <property type="entry name" value="MPP_DR1281"/>
    <property type="match status" value="1"/>
</dbReference>
<evidence type="ECO:0000313" key="4">
    <source>
        <dbReference type="Proteomes" id="UP000469724"/>
    </source>
</evidence>
<keyword evidence="2" id="KW-0479">Metal-binding</keyword>
<dbReference type="Gene3D" id="3.60.21.10">
    <property type="match status" value="1"/>
</dbReference>
<dbReference type="InterPro" id="IPR005235">
    <property type="entry name" value="YmdB-like"/>
</dbReference>
<feature type="binding site" evidence="2">
    <location>
        <position position="40"/>
    </location>
    <ligand>
        <name>Fe cation</name>
        <dbReference type="ChEBI" id="CHEBI:24875"/>
        <label>1</label>
    </ligand>
</feature>
<comment type="caution">
    <text evidence="3">The sequence shown here is derived from an EMBL/GenBank/DDBJ whole genome shotgun (WGS) entry which is preliminary data.</text>
</comment>
<organism evidence="3 4">
    <name type="scientific">Desulfolutivibrio sulfodismutans</name>
    <dbReference type="NCBI Taxonomy" id="63561"/>
    <lineage>
        <taxon>Bacteria</taxon>
        <taxon>Pseudomonadati</taxon>
        <taxon>Thermodesulfobacteriota</taxon>
        <taxon>Desulfovibrionia</taxon>
        <taxon>Desulfovibrionales</taxon>
        <taxon>Desulfovibrionaceae</taxon>
        <taxon>Desulfolutivibrio</taxon>
    </lineage>
</organism>
<evidence type="ECO:0000256" key="2">
    <source>
        <dbReference type="PIRSR" id="PIRSR004789-51"/>
    </source>
</evidence>